<dbReference type="Gene3D" id="3.10.350.10">
    <property type="entry name" value="LysM domain"/>
    <property type="match status" value="2"/>
</dbReference>
<gene>
    <name evidence="4" type="ORF">GCM10011507_27000</name>
</gene>
<dbReference type="Pfam" id="PF01464">
    <property type="entry name" value="SLT"/>
    <property type="match status" value="1"/>
</dbReference>
<evidence type="ECO:0000313" key="5">
    <source>
        <dbReference type="Proteomes" id="UP000648801"/>
    </source>
</evidence>
<dbReference type="EMBL" id="BMJB01000002">
    <property type="protein sequence ID" value="GGA74232.1"/>
    <property type="molecule type" value="Genomic_DNA"/>
</dbReference>
<dbReference type="SUPFAM" id="SSF53955">
    <property type="entry name" value="Lysozyme-like"/>
    <property type="match status" value="1"/>
</dbReference>
<feature type="domain" description="LysM" evidence="3">
    <location>
        <begin position="459"/>
        <end position="503"/>
    </location>
</feature>
<feature type="compositionally biased region" description="Basic residues" evidence="2">
    <location>
        <begin position="597"/>
        <end position="621"/>
    </location>
</feature>
<feature type="domain" description="LysM" evidence="3">
    <location>
        <begin position="515"/>
        <end position="558"/>
    </location>
</feature>
<protein>
    <recommendedName>
        <fullName evidence="3">LysM domain-containing protein</fullName>
    </recommendedName>
</protein>
<dbReference type="PANTHER" id="PTHR37423:SF2">
    <property type="entry name" value="MEMBRANE-BOUND LYTIC MUREIN TRANSGLYCOSYLASE C"/>
    <property type="match status" value="1"/>
</dbReference>
<dbReference type="PROSITE" id="PS51782">
    <property type="entry name" value="LYSM"/>
    <property type="match status" value="2"/>
</dbReference>
<dbReference type="Proteomes" id="UP000648801">
    <property type="component" value="Unassembled WGS sequence"/>
</dbReference>
<name>A0A916RYW0_9BACT</name>
<comment type="similarity">
    <text evidence="1">Belongs to the transglycosylase Slt family.</text>
</comment>
<evidence type="ECO:0000256" key="2">
    <source>
        <dbReference type="SAM" id="MobiDB-lite"/>
    </source>
</evidence>
<comment type="caution">
    <text evidence="4">The sequence shown here is derived from an EMBL/GenBank/DDBJ whole genome shotgun (WGS) entry which is preliminary data.</text>
</comment>
<evidence type="ECO:0000313" key="4">
    <source>
        <dbReference type="EMBL" id="GGA74232.1"/>
    </source>
</evidence>
<dbReference type="Pfam" id="PF01476">
    <property type="entry name" value="LysM"/>
    <property type="match status" value="2"/>
</dbReference>
<feature type="region of interest" description="Disordered" evidence="2">
    <location>
        <begin position="38"/>
        <end position="72"/>
    </location>
</feature>
<accession>A0A916RYW0</accession>
<feature type="region of interest" description="Disordered" evidence="2">
    <location>
        <begin position="561"/>
        <end position="621"/>
    </location>
</feature>
<dbReference type="AlphaFoldDB" id="A0A916RYW0"/>
<dbReference type="InterPro" id="IPR018392">
    <property type="entry name" value="LysM"/>
</dbReference>
<reference evidence="4" key="2">
    <citation type="submission" date="2020-09" db="EMBL/GenBank/DDBJ databases">
        <authorList>
            <person name="Sun Q."/>
            <person name="Zhou Y."/>
        </authorList>
    </citation>
    <scope>NUCLEOTIDE SEQUENCE</scope>
    <source>
        <strain evidence="4">CGMCC 1.15447</strain>
    </source>
</reference>
<proteinExistence type="inferred from homology"/>
<reference evidence="4" key="1">
    <citation type="journal article" date="2014" name="Int. J. Syst. Evol. Microbiol.">
        <title>Complete genome sequence of Corynebacterium casei LMG S-19264T (=DSM 44701T), isolated from a smear-ripened cheese.</title>
        <authorList>
            <consortium name="US DOE Joint Genome Institute (JGI-PGF)"/>
            <person name="Walter F."/>
            <person name="Albersmeier A."/>
            <person name="Kalinowski J."/>
            <person name="Ruckert C."/>
        </authorList>
    </citation>
    <scope>NUCLEOTIDE SEQUENCE</scope>
    <source>
        <strain evidence="4">CGMCC 1.15447</strain>
    </source>
</reference>
<evidence type="ECO:0000256" key="1">
    <source>
        <dbReference type="ARBA" id="ARBA00007734"/>
    </source>
</evidence>
<sequence length="621" mass="68197">MFLAPSTVDLRADLRRWAFLLLCVPLLFSGCKQNEAAAPGKTPANAMAPAIGQPSGAKPAQASTAAVPSAPQTAQDAAHAAKVQHLIQQAEQTYRQGVTSYQAGQLDAARLNFDAAVDLMLTSGMDLKSDPQLSDEFERLLDRVNSLEMASLKQGNGFSQQIEAAPLDTANEVTFPANAALTAKLENELKTTHSDFPLVINDYVAGFISYFSNNPKGHAHLIASLERAGKYKDMISKDLRDAGVPQDLMYLAVAESGFQPQALNARSGAGGMWQFMPTGAYGLARNGWYDERFDPEKSSKAYARYMKSLYDQFGDWYLAMAAYDWGPGYVQRAVMKTGYADFWELYKRNVLPGETKNYVPGIIAAIIMAKNPTQYGLDKLVPDPPVVSDTVTVDSAIDLRLVADVTGAPLDEIVALNPSLLRMTTPNDMPFDLHIPVGTTDTFHSRIKDIPDDKRNTWRFHVVRDGETLDGIATQFHTRASEIAEENDIAAGDSVDTGDELVIPVASVSASVRPQHYKTRRGDTLVTVADRFGVTVESLRRWNHLRSNTLPSGKYLTVAEPIRLAPHSRTRRRSSHTRASSRTRKTAIHADPEHTSTHHTKSKSHTTTKSSSSKKKHKAVR</sequence>
<dbReference type="CDD" id="cd00118">
    <property type="entry name" value="LysM"/>
    <property type="match status" value="2"/>
</dbReference>
<organism evidence="4 5">
    <name type="scientific">Edaphobacter acidisoli</name>
    <dbReference type="NCBI Taxonomy" id="2040573"/>
    <lineage>
        <taxon>Bacteria</taxon>
        <taxon>Pseudomonadati</taxon>
        <taxon>Acidobacteriota</taxon>
        <taxon>Terriglobia</taxon>
        <taxon>Terriglobales</taxon>
        <taxon>Acidobacteriaceae</taxon>
        <taxon>Edaphobacter</taxon>
    </lineage>
</organism>
<dbReference type="RefSeq" id="WP_229668994.1">
    <property type="nucleotide sequence ID" value="NZ_BMJB01000002.1"/>
</dbReference>
<dbReference type="PANTHER" id="PTHR37423">
    <property type="entry name" value="SOLUBLE LYTIC MUREIN TRANSGLYCOSYLASE-RELATED"/>
    <property type="match status" value="1"/>
</dbReference>
<evidence type="ECO:0000259" key="3">
    <source>
        <dbReference type="PROSITE" id="PS51782"/>
    </source>
</evidence>
<dbReference type="Gene3D" id="1.10.530.10">
    <property type="match status" value="1"/>
</dbReference>
<dbReference type="InterPro" id="IPR023346">
    <property type="entry name" value="Lysozyme-like_dom_sf"/>
</dbReference>
<dbReference type="InterPro" id="IPR036779">
    <property type="entry name" value="LysM_dom_sf"/>
</dbReference>
<feature type="compositionally biased region" description="Basic residues" evidence="2">
    <location>
        <begin position="566"/>
        <end position="587"/>
    </location>
</feature>
<dbReference type="SMART" id="SM00257">
    <property type="entry name" value="LysM"/>
    <property type="match status" value="2"/>
</dbReference>
<keyword evidence="5" id="KW-1185">Reference proteome</keyword>
<dbReference type="SUPFAM" id="SSF54106">
    <property type="entry name" value="LysM domain"/>
    <property type="match status" value="2"/>
</dbReference>
<dbReference type="InterPro" id="IPR008258">
    <property type="entry name" value="Transglycosylase_SLT_dom_1"/>
</dbReference>
<dbReference type="CDD" id="cd16894">
    <property type="entry name" value="MltD-like"/>
    <property type="match status" value="1"/>
</dbReference>